<proteinExistence type="predicted"/>
<feature type="domain" description="PAS" evidence="6">
    <location>
        <begin position="434"/>
        <end position="488"/>
    </location>
</feature>
<dbReference type="RefSeq" id="WP_143420480.1">
    <property type="nucleotide sequence ID" value="NZ_FZNQ01000056.1"/>
</dbReference>
<evidence type="ECO:0000313" key="8">
    <source>
        <dbReference type="EMBL" id="SNR71638.1"/>
    </source>
</evidence>
<dbReference type="Pfam" id="PF00989">
    <property type="entry name" value="PAS"/>
    <property type="match status" value="1"/>
</dbReference>
<feature type="domain" description="PAC" evidence="7">
    <location>
        <begin position="237"/>
        <end position="288"/>
    </location>
</feature>
<dbReference type="InterPro" id="IPR013655">
    <property type="entry name" value="PAS_fold_3"/>
</dbReference>
<dbReference type="InterPro" id="IPR052162">
    <property type="entry name" value="Sensor_kinase/Photoreceptor"/>
</dbReference>
<protein>
    <recommendedName>
        <fullName evidence="2">histidine kinase</fullName>
        <ecNumber evidence="2">2.7.13.3</ecNumber>
    </recommendedName>
</protein>
<evidence type="ECO:0000256" key="1">
    <source>
        <dbReference type="ARBA" id="ARBA00000085"/>
    </source>
</evidence>
<keyword evidence="3" id="KW-0597">Phosphoprotein</keyword>
<feature type="domain" description="PAS" evidence="6">
    <location>
        <begin position="163"/>
        <end position="233"/>
    </location>
</feature>
<name>A0A238YLF7_HALVU</name>
<evidence type="ECO:0000256" key="3">
    <source>
        <dbReference type="ARBA" id="ARBA00022553"/>
    </source>
</evidence>
<organism evidence="8 9">
    <name type="scientific">Halorubrum vacuolatum</name>
    <name type="common">Natronobacterium vacuolatum</name>
    <dbReference type="NCBI Taxonomy" id="63740"/>
    <lineage>
        <taxon>Archaea</taxon>
        <taxon>Methanobacteriati</taxon>
        <taxon>Methanobacteriota</taxon>
        <taxon>Stenosarchaea group</taxon>
        <taxon>Halobacteria</taxon>
        <taxon>Halobacteriales</taxon>
        <taxon>Haloferacaceae</taxon>
        <taxon>Halorubrum</taxon>
    </lineage>
</organism>
<evidence type="ECO:0000313" key="9">
    <source>
        <dbReference type="Proteomes" id="UP000198397"/>
    </source>
</evidence>
<dbReference type="NCBIfam" id="TIGR00229">
    <property type="entry name" value="sensory_box"/>
    <property type="match status" value="4"/>
</dbReference>
<feature type="domain" description="PAC" evidence="7">
    <location>
        <begin position="365"/>
        <end position="418"/>
    </location>
</feature>
<accession>A0A238YLF7</accession>
<keyword evidence="4" id="KW-0808">Transferase</keyword>
<dbReference type="SMART" id="SM00091">
    <property type="entry name" value="PAS"/>
    <property type="match status" value="4"/>
</dbReference>
<feature type="non-terminal residue" evidence="8">
    <location>
        <position position="1"/>
    </location>
</feature>
<dbReference type="PROSITE" id="PS50112">
    <property type="entry name" value="PAS"/>
    <property type="match status" value="4"/>
</dbReference>
<feature type="domain" description="PAS" evidence="6">
    <location>
        <begin position="39"/>
        <end position="109"/>
    </location>
</feature>
<dbReference type="AlphaFoldDB" id="A0A238YLF7"/>
<dbReference type="InterPro" id="IPR000014">
    <property type="entry name" value="PAS"/>
</dbReference>
<feature type="domain" description="PAC" evidence="7">
    <location>
        <begin position="114"/>
        <end position="166"/>
    </location>
</feature>
<dbReference type="Pfam" id="PF08447">
    <property type="entry name" value="PAS_3"/>
    <property type="match status" value="3"/>
</dbReference>
<feature type="domain" description="PAS" evidence="6">
    <location>
        <begin position="289"/>
        <end position="361"/>
    </location>
</feature>
<dbReference type="SUPFAM" id="SSF55785">
    <property type="entry name" value="PYP-like sensor domain (PAS domain)"/>
    <property type="match status" value="4"/>
</dbReference>
<dbReference type="Gene3D" id="3.30.450.20">
    <property type="entry name" value="PAS domain"/>
    <property type="match status" value="5"/>
</dbReference>
<comment type="catalytic activity">
    <reaction evidence="1">
        <text>ATP + protein L-histidine = ADP + protein N-phospho-L-histidine.</text>
        <dbReference type="EC" id="2.7.13.3"/>
    </reaction>
</comment>
<feature type="domain" description="PAC" evidence="7">
    <location>
        <begin position="1"/>
        <end position="42"/>
    </location>
</feature>
<dbReference type="CDD" id="cd00130">
    <property type="entry name" value="PAS"/>
    <property type="match status" value="4"/>
</dbReference>
<dbReference type="PROSITE" id="PS50113">
    <property type="entry name" value="PAC"/>
    <property type="match status" value="5"/>
</dbReference>
<dbReference type="PANTHER" id="PTHR43304">
    <property type="entry name" value="PHYTOCHROME-LIKE PROTEIN CPH1"/>
    <property type="match status" value="1"/>
</dbReference>
<feature type="domain" description="PAC" evidence="7">
    <location>
        <begin position="493"/>
        <end position="544"/>
    </location>
</feature>
<dbReference type="EMBL" id="FZNQ01000056">
    <property type="protein sequence ID" value="SNR71638.1"/>
    <property type="molecule type" value="Genomic_DNA"/>
</dbReference>
<evidence type="ECO:0000256" key="2">
    <source>
        <dbReference type="ARBA" id="ARBA00012438"/>
    </source>
</evidence>
<dbReference type="InterPro" id="IPR000700">
    <property type="entry name" value="PAS-assoc_C"/>
</dbReference>
<dbReference type="GO" id="GO:0004673">
    <property type="term" value="F:protein histidine kinase activity"/>
    <property type="evidence" value="ECO:0007669"/>
    <property type="project" value="UniProtKB-EC"/>
</dbReference>
<gene>
    <name evidence="8" type="ORF">SAMN06264855_1561</name>
</gene>
<dbReference type="InterPro" id="IPR035965">
    <property type="entry name" value="PAS-like_dom_sf"/>
</dbReference>
<dbReference type="InterPro" id="IPR013767">
    <property type="entry name" value="PAS_fold"/>
</dbReference>
<sequence length="545" mass="63357">DGDERLLDVTITPVVENGEVRTLRGAGHDITDRKARREELEQYETIIEALTDAVYVLDENGRFTYINDEFVELTGYDRETILGSTPSLIKDDDAVEEAEHRLGQLLSHQGPETVTFEVTIQPRDGEPIACADHMGVLPYEGEEFEGSVGTLRDITDRKEREQKLKRQHEIIKHSSNFFLILNADGAVTYQSPVPNSLLEFEPQNLVDESASKYVHPEDIELLQSDLEHLLQHPDELVVSEYRLRTQDGQWRWFENRAQNKLDNPLIEGILVSARDITNRKTREQEIQDLNERLELAIDGANLGVWDWDMRTDDVELNDNWATMLGYEPDEIGSHIDEWEHRVHPDDREFAENTLNEHIAGETEYYDTEHRMRAADGRWKWIRDVGKIFECDEDGNPTRAVGIHIDINERKTSRALEEERDMFAEGPAVVFKWREAEGWPIEYVSDNVEKVFGYESDVFETGEIRSVELIHEEDRERVAREVESNSDPETDRFSHDPYRVVTADDDVRWVLDHTKNIRENGEITHRLGYLVDITEHKQRESELQRQ</sequence>
<dbReference type="PANTHER" id="PTHR43304:SF1">
    <property type="entry name" value="PAC DOMAIN-CONTAINING PROTEIN"/>
    <property type="match status" value="1"/>
</dbReference>
<dbReference type="Proteomes" id="UP000198397">
    <property type="component" value="Unassembled WGS sequence"/>
</dbReference>
<feature type="non-terminal residue" evidence="8">
    <location>
        <position position="545"/>
    </location>
</feature>
<reference evidence="8 9" key="1">
    <citation type="submission" date="2017-06" db="EMBL/GenBank/DDBJ databases">
        <authorList>
            <person name="Kim H.J."/>
            <person name="Triplett B.A."/>
        </authorList>
    </citation>
    <scope>NUCLEOTIDE SEQUENCE [LARGE SCALE GENOMIC DNA]</scope>
    <source>
        <strain evidence="8 9">DSM 8800</strain>
    </source>
</reference>
<dbReference type="InterPro" id="IPR001610">
    <property type="entry name" value="PAC"/>
</dbReference>
<dbReference type="OrthoDB" id="3369at2157"/>
<evidence type="ECO:0000259" key="6">
    <source>
        <dbReference type="PROSITE" id="PS50112"/>
    </source>
</evidence>
<evidence type="ECO:0000256" key="5">
    <source>
        <dbReference type="ARBA" id="ARBA00022777"/>
    </source>
</evidence>
<evidence type="ECO:0000256" key="4">
    <source>
        <dbReference type="ARBA" id="ARBA00022679"/>
    </source>
</evidence>
<evidence type="ECO:0000259" key="7">
    <source>
        <dbReference type="PROSITE" id="PS50113"/>
    </source>
</evidence>
<keyword evidence="5" id="KW-0418">Kinase</keyword>
<dbReference type="GO" id="GO:0006355">
    <property type="term" value="P:regulation of DNA-templated transcription"/>
    <property type="evidence" value="ECO:0007669"/>
    <property type="project" value="InterPro"/>
</dbReference>
<keyword evidence="9" id="KW-1185">Reference proteome</keyword>
<dbReference type="EC" id="2.7.13.3" evidence="2"/>
<dbReference type="SMART" id="SM00086">
    <property type="entry name" value="PAC"/>
    <property type="match status" value="5"/>
</dbReference>